<feature type="chain" id="PRO_5032465748" description="DUF1302 domain-containing protein" evidence="1">
    <location>
        <begin position="32"/>
        <end position="567"/>
    </location>
</feature>
<dbReference type="EMBL" id="JACHHQ010000021">
    <property type="protein sequence ID" value="MBB5202664.1"/>
    <property type="molecule type" value="Genomic_DNA"/>
</dbReference>
<evidence type="ECO:0008006" key="4">
    <source>
        <dbReference type="Google" id="ProtNLM"/>
    </source>
</evidence>
<accession>A0A840S1C8</accession>
<dbReference type="RefSeq" id="WP_168057305.1">
    <property type="nucleotide sequence ID" value="NZ_JAAOZT010000017.1"/>
</dbReference>
<gene>
    <name evidence="2" type="ORF">HNR39_004534</name>
</gene>
<sequence length="567" mass="61524">MKSKRIARKNKCNAWARGSFGVLLAVAGVQAANAFDIDLGNDDLQTRWDNTIRYNLGVRGKNPDSRILNNPNYDESDGKFNKKGKVVTNRVDILSEFDMNYRKQFGVRVSAAGWYDNAYDDHSVRTAAPGGYSTSYAGNQYNSSVSRYVNGPSGEILDAFIWGNFKLGSDPVNVKFGRQTNYFGEGLLIPTHAISYSQSPLDGVKAVTSPGIETKEVFLPLNQLFAKIQVTPELTLAGQYFLDWRPSRLPYGGTYFAPADFFFEGPSRLPAAPGFNLSRTDSLTAKKSGNFGVSARLNVEPIESTVGAYYRQFDDYNPWYVPQATGFQPIPAFGGAIAPTQFRLVYPKNVKLAGLSISRAIGPVSFGSDISYRMGGALNAAGISAVDNLGPSGNTLHAVANGVYLLPATKFWDTGSLIAEIAYNRLISVTQHAELYKGVGSPKCLNPNGKPGNVSDGCSTKDYLGLAVLFTPEYLQVLPSWDLDLPMTLNYGLKGNAATSGGGNQNSLSWSVGAKMTYQQKYEFALKYADARSTSKYDPTGQTLVGGNGGSSTNDRGWLVFTFKTGF</sequence>
<dbReference type="Proteomes" id="UP000571084">
    <property type="component" value="Unassembled WGS sequence"/>
</dbReference>
<keyword evidence="1" id="KW-0732">Signal</keyword>
<name>A0A840S1C8_9BURK</name>
<dbReference type="Pfam" id="PF06980">
    <property type="entry name" value="DUF1302"/>
    <property type="match status" value="1"/>
</dbReference>
<comment type="caution">
    <text evidence="2">The sequence shown here is derived from an EMBL/GenBank/DDBJ whole genome shotgun (WGS) entry which is preliminary data.</text>
</comment>
<keyword evidence="3" id="KW-1185">Reference proteome</keyword>
<proteinExistence type="predicted"/>
<organism evidence="2 3">
    <name type="scientific">Glaciimonas immobilis</name>
    <dbReference type="NCBI Taxonomy" id="728004"/>
    <lineage>
        <taxon>Bacteria</taxon>
        <taxon>Pseudomonadati</taxon>
        <taxon>Pseudomonadota</taxon>
        <taxon>Betaproteobacteria</taxon>
        <taxon>Burkholderiales</taxon>
        <taxon>Oxalobacteraceae</taxon>
        <taxon>Glaciimonas</taxon>
    </lineage>
</organism>
<reference evidence="2 3" key="1">
    <citation type="submission" date="2020-08" db="EMBL/GenBank/DDBJ databases">
        <title>Genomic Encyclopedia of Type Strains, Phase IV (KMG-IV): sequencing the most valuable type-strain genomes for metagenomic binning, comparative biology and taxonomic classification.</title>
        <authorList>
            <person name="Goeker M."/>
        </authorList>
    </citation>
    <scope>NUCLEOTIDE SEQUENCE [LARGE SCALE GENOMIC DNA]</scope>
    <source>
        <strain evidence="2 3">DSM 23240</strain>
    </source>
</reference>
<dbReference type="AlphaFoldDB" id="A0A840S1C8"/>
<protein>
    <recommendedName>
        <fullName evidence="4">DUF1302 domain-containing protein</fullName>
    </recommendedName>
</protein>
<evidence type="ECO:0000313" key="3">
    <source>
        <dbReference type="Proteomes" id="UP000571084"/>
    </source>
</evidence>
<evidence type="ECO:0000256" key="1">
    <source>
        <dbReference type="SAM" id="SignalP"/>
    </source>
</evidence>
<dbReference type="InterPro" id="IPR010727">
    <property type="entry name" value="DUF1302"/>
</dbReference>
<evidence type="ECO:0000313" key="2">
    <source>
        <dbReference type="EMBL" id="MBB5202664.1"/>
    </source>
</evidence>
<feature type="signal peptide" evidence="1">
    <location>
        <begin position="1"/>
        <end position="31"/>
    </location>
</feature>